<feature type="region of interest" description="Disordered" evidence="1">
    <location>
        <begin position="313"/>
        <end position="333"/>
    </location>
</feature>
<gene>
    <name evidence="2" type="ORF">A8C52_09050</name>
</gene>
<evidence type="ECO:0000313" key="3">
    <source>
        <dbReference type="Proteomes" id="UP000218139"/>
    </source>
</evidence>
<accession>A0A9X6S402</accession>
<dbReference type="AlphaFoldDB" id="A0A9X6S402"/>
<protein>
    <submittedName>
        <fullName evidence="2">Uncharacterized protein</fullName>
    </submittedName>
</protein>
<feature type="compositionally biased region" description="Polar residues" evidence="1">
    <location>
        <begin position="313"/>
        <end position="327"/>
    </location>
</feature>
<comment type="caution">
    <text evidence="2">The sequence shown here is derived from an EMBL/GenBank/DDBJ whole genome shotgun (WGS) entry which is preliminary data.</text>
</comment>
<proteinExistence type="predicted"/>
<evidence type="ECO:0000256" key="1">
    <source>
        <dbReference type="SAM" id="MobiDB-lite"/>
    </source>
</evidence>
<dbReference type="Proteomes" id="UP000218139">
    <property type="component" value="Unassembled WGS sequence"/>
</dbReference>
<name>A0A9X6S402_9LACO</name>
<dbReference type="EMBL" id="LXZO01000102">
    <property type="protein sequence ID" value="PAY45603.1"/>
    <property type="molecule type" value="Genomic_DNA"/>
</dbReference>
<sequence length="352" mass="38645">MNEDIFSSLMVNTEEGTTTGVPLRPQGIEVLNLRHNGQTGALTIQFPTLQSGDRGEVLDAKSYSLIPLFITKIATSSNGISSNPSLSGVGYYDLYRYEDTMKGRVSNSLGIFTSKGLKDHFAEEGAKVKHRIFGLLIKKDGGSINKNESLKDLSTRNDGLVVAYIDLLPSKYFALAQQLNCDYSKVANLIAGKVLTVEGVTKTNLDVYYNKTSKGGVFLPKFSLDNLQATSKQRLASKSKDLITNVLSPYINEIKENDVFLNSLVSHNFIQPKTVEKLGNIGIVNDKTLKSFLGEPEDWNKIVSVVNDQPTLQSGISTTVDPTPKTESNVDDYSKFLDSTTSDDFSNDDLPF</sequence>
<evidence type="ECO:0000313" key="2">
    <source>
        <dbReference type="EMBL" id="PAY45603.1"/>
    </source>
</evidence>
<reference evidence="2 3" key="1">
    <citation type="submission" date="2016-05" db="EMBL/GenBank/DDBJ databases">
        <authorList>
            <person name="Lee J.-Y."/>
            <person name="Kim E.B."/>
            <person name="Choi Y.-J."/>
        </authorList>
    </citation>
    <scope>NUCLEOTIDE SEQUENCE [LARGE SCALE GENOMIC DNA]</scope>
    <source>
        <strain evidence="2 3">KLA006</strain>
    </source>
</reference>
<dbReference type="RefSeq" id="WP_086200885.1">
    <property type="nucleotide sequence ID" value="NZ_LXZG01000024.1"/>
</dbReference>
<organism evidence="2 3">
    <name type="scientific">Ligilactobacillus salivarius</name>
    <dbReference type="NCBI Taxonomy" id="1624"/>
    <lineage>
        <taxon>Bacteria</taxon>
        <taxon>Bacillati</taxon>
        <taxon>Bacillota</taxon>
        <taxon>Bacilli</taxon>
        <taxon>Lactobacillales</taxon>
        <taxon>Lactobacillaceae</taxon>
        <taxon>Ligilactobacillus</taxon>
    </lineage>
</organism>